<name>A0A1J5PN03_9ZZZZ</name>
<reference evidence="1" key="1">
    <citation type="submission" date="2016-10" db="EMBL/GenBank/DDBJ databases">
        <title>Sequence of Gallionella enrichment culture.</title>
        <authorList>
            <person name="Poehlein A."/>
            <person name="Muehling M."/>
            <person name="Daniel R."/>
        </authorList>
    </citation>
    <scope>NUCLEOTIDE SEQUENCE</scope>
</reference>
<proteinExistence type="predicted"/>
<sequence length="124" mass="13684">MVDHGIHCESSHQPVPAVNHRRRHQIVAVECIGGIGCVIFGVESHYLFRHHVGYSGIGVLGQQTLQRHYPAQGALAINDKQLVGLVRQFAETAQITQRDFKGDVGTDGDHVVIHQCADRVFRIG</sequence>
<protein>
    <submittedName>
        <fullName evidence="1">Uncharacterized protein</fullName>
    </submittedName>
</protein>
<accession>A0A1J5PN03</accession>
<evidence type="ECO:0000313" key="1">
    <source>
        <dbReference type="EMBL" id="OIQ66667.1"/>
    </source>
</evidence>
<gene>
    <name evidence="1" type="ORF">GALL_517620</name>
</gene>
<organism evidence="1">
    <name type="scientific">mine drainage metagenome</name>
    <dbReference type="NCBI Taxonomy" id="410659"/>
    <lineage>
        <taxon>unclassified sequences</taxon>
        <taxon>metagenomes</taxon>
        <taxon>ecological metagenomes</taxon>
    </lineage>
</organism>
<dbReference type="EMBL" id="MLJW01006440">
    <property type="protein sequence ID" value="OIQ66667.1"/>
    <property type="molecule type" value="Genomic_DNA"/>
</dbReference>
<comment type="caution">
    <text evidence="1">The sequence shown here is derived from an EMBL/GenBank/DDBJ whole genome shotgun (WGS) entry which is preliminary data.</text>
</comment>
<dbReference type="AlphaFoldDB" id="A0A1J5PN03"/>